<feature type="compositionally biased region" description="Basic and acidic residues" evidence="1">
    <location>
        <begin position="34"/>
        <end position="54"/>
    </location>
</feature>
<organism evidence="2">
    <name type="scientific">Siphoviridae sp. cttDR14</name>
    <dbReference type="NCBI Taxonomy" id="2826490"/>
    <lineage>
        <taxon>Viruses</taxon>
        <taxon>Duplodnaviria</taxon>
        <taxon>Heunggongvirae</taxon>
        <taxon>Uroviricota</taxon>
        <taxon>Caudoviricetes</taxon>
    </lineage>
</organism>
<dbReference type="EMBL" id="BK014798">
    <property type="protein sequence ID" value="DAD76313.1"/>
    <property type="molecule type" value="Genomic_DNA"/>
</dbReference>
<evidence type="ECO:0000313" key="2">
    <source>
        <dbReference type="EMBL" id="DAD76313.1"/>
    </source>
</evidence>
<accession>A0A8S5M1W9</accession>
<proteinExistence type="predicted"/>
<protein>
    <submittedName>
        <fullName evidence="2">Uncharacterized protein</fullName>
    </submittedName>
</protein>
<sequence length="165" mass="19083">MKANTRELSLSFERLSKELDKTIKARYNQMTEFDESKHPRAEDGRFTDGQNDVRNKSIKQLEEEQAREVNRPKDIVVSANLTNQKNKVTKQEWARYYSVLGEIKAGTFTPMRTKQGGNVIRIDNKFFFDNGNFEKPKVNKVYSFSSEEAISDFISYSIAIGVLKQ</sequence>
<evidence type="ECO:0000256" key="1">
    <source>
        <dbReference type="SAM" id="MobiDB-lite"/>
    </source>
</evidence>
<reference evidence="2" key="1">
    <citation type="journal article" date="2021" name="Proc. Natl. Acad. Sci. U.S.A.">
        <title>A Catalog of Tens of Thousands of Viruses from Human Metagenomes Reveals Hidden Associations with Chronic Diseases.</title>
        <authorList>
            <person name="Tisza M.J."/>
            <person name="Buck C.B."/>
        </authorList>
    </citation>
    <scope>NUCLEOTIDE SEQUENCE</scope>
    <source>
        <strain evidence="2">CttDR14</strain>
    </source>
</reference>
<feature type="region of interest" description="Disordered" evidence="1">
    <location>
        <begin position="30"/>
        <end position="54"/>
    </location>
</feature>
<name>A0A8S5M1W9_9CAUD</name>